<feature type="region of interest" description="Disordered" evidence="1">
    <location>
        <begin position="15"/>
        <end position="292"/>
    </location>
</feature>
<feature type="region of interest" description="Disordered" evidence="1">
    <location>
        <begin position="334"/>
        <end position="356"/>
    </location>
</feature>
<evidence type="ECO:0000313" key="2">
    <source>
        <dbReference type="EMBL" id="TEB34096.1"/>
    </source>
</evidence>
<dbReference type="EMBL" id="QPFP01000010">
    <property type="protein sequence ID" value="TEB34096.1"/>
    <property type="molecule type" value="Genomic_DNA"/>
</dbReference>
<dbReference type="OrthoDB" id="3226344at2759"/>
<dbReference type="STRING" id="71717.A0A4Y7TIU8"/>
<dbReference type="Proteomes" id="UP000298030">
    <property type="component" value="Unassembled WGS sequence"/>
</dbReference>
<gene>
    <name evidence="2" type="ORF">FA13DRAFT_65986</name>
</gene>
<feature type="compositionally biased region" description="Polar residues" evidence="1">
    <location>
        <begin position="183"/>
        <end position="193"/>
    </location>
</feature>
<protein>
    <submittedName>
        <fullName evidence="2">Uncharacterized protein</fullName>
    </submittedName>
</protein>
<feature type="compositionally biased region" description="Acidic residues" evidence="1">
    <location>
        <begin position="214"/>
        <end position="223"/>
    </location>
</feature>
<accession>A0A4Y7TIU8</accession>
<reference evidence="2 3" key="1">
    <citation type="journal article" date="2019" name="Nat. Ecol. Evol.">
        <title>Megaphylogeny resolves global patterns of mushroom evolution.</title>
        <authorList>
            <person name="Varga T."/>
            <person name="Krizsan K."/>
            <person name="Foldi C."/>
            <person name="Dima B."/>
            <person name="Sanchez-Garcia M."/>
            <person name="Sanchez-Ramirez S."/>
            <person name="Szollosi G.J."/>
            <person name="Szarkandi J.G."/>
            <person name="Papp V."/>
            <person name="Albert L."/>
            <person name="Andreopoulos W."/>
            <person name="Angelini C."/>
            <person name="Antonin V."/>
            <person name="Barry K.W."/>
            <person name="Bougher N.L."/>
            <person name="Buchanan P."/>
            <person name="Buyck B."/>
            <person name="Bense V."/>
            <person name="Catcheside P."/>
            <person name="Chovatia M."/>
            <person name="Cooper J."/>
            <person name="Damon W."/>
            <person name="Desjardin D."/>
            <person name="Finy P."/>
            <person name="Geml J."/>
            <person name="Haridas S."/>
            <person name="Hughes K."/>
            <person name="Justo A."/>
            <person name="Karasinski D."/>
            <person name="Kautmanova I."/>
            <person name="Kiss B."/>
            <person name="Kocsube S."/>
            <person name="Kotiranta H."/>
            <person name="LaButti K.M."/>
            <person name="Lechner B.E."/>
            <person name="Liimatainen K."/>
            <person name="Lipzen A."/>
            <person name="Lukacs Z."/>
            <person name="Mihaltcheva S."/>
            <person name="Morgado L.N."/>
            <person name="Niskanen T."/>
            <person name="Noordeloos M.E."/>
            <person name="Ohm R.A."/>
            <person name="Ortiz-Santana B."/>
            <person name="Ovrebo C."/>
            <person name="Racz N."/>
            <person name="Riley R."/>
            <person name="Savchenko A."/>
            <person name="Shiryaev A."/>
            <person name="Soop K."/>
            <person name="Spirin V."/>
            <person name="Szebenyi C."/>
            <person name="Tomsovsky M."/>
            <person name="Tulloss R.E."/>
            <person name="Uehling J."/>
            <person name="Grigoriev I.V."/>
            <person name="Vagvolgyi C."/>
            <person name="Papp T."/>
            <person name="Martin F.M."/>
            <person name="Miettinen O."/>
            <person name="Hibbett D.S."/>
            <person name="Nagy L.G."/>
        </authorList>
    </citation>
    <scope>NUCLEOTIDE SEQUENCE [LARGE SCALE GENOMIC DNA]</scope>
    <source>
        <strain evidence="2 3">FP101781</strain>
    </source>
</reference>
<name>A0A4Y7TIU8_COPMI</name>
<feature type="compositionally biased region" description="Low complexity" evidence="1">
    <location>
        <begin position="162"/>
        <end position="175"/>
    </location>
</feature>
<sequence>MMLVQKPPAFALAQPSSLPGFHRRHPSAPPHVVVQPTRTPGLLSIARPAKTQSPQRQLPAAQRKGPQASARETKREKQAVARAPPALLNPAEITEKRPAVVALQGPVSPTPVRGRVAPKQGRERRNKQHGRQPSPPVVEDASASTPPSQAEVLVPSHNPFDPFAASTPPTSIAAPKPHHHPQLLSTSAPTRSSVVRPRAKKASASKDRFPVCDDMTDAGDISEAETPPPRTPPATPLRKQAHAKGPLFPSPSPQQQRRGDRRKHRRSPSEGVFNMSLSSDEDVAASSETQGTQLLTFARSRALTRPPVTPPTSLSKASGGAFALGLDKVPAPFFASSKFQNSPSPEDLPAGEPAWE</sequence>
<evidence type="ECO:0000313" key="3">
    <source>
        <dbReference type="Proteomes" id="UP000298030"/>
    </source>
</evidence>
<dbReference type="AlphaFoldDB" id="A0A4Y7TIU8"/>
<organism evidence="2 3">
    <name type="scientific">Coprinellus micaceus</name>
    <name type="common">Glistening ink-cap mushroom</name>
    <name type="synonym">Coprinus micaceus</name>
    <dbReference type="NCBI Taxonomy" id="71717"/>
    <lineage>
        <taxon>Eukaryota</taxon>
        <taxon>Fungi</taxon>
        <taxon>Dikarya</taxon>
        <taxon>Basidiomycota</taxon>
        <taxon>Agaricomycotina</taxon>
        <taxon>Agaricomycetes</taxon>
        <taxon>Agaricomycetidae</taxon>
        <taxon>Agaricales</taxon>
        <taxon>Agaricineae</taxon>
        <taxon>Psathyrellaceae</taxon>
        <taxon>Coprinellus</taxon>
    </lineage>
</organism>
<keyword evidence="3" id="KW-1185">Reference proteome</keyword>
<evidence type="ECO:0000256" key="1">
    <source>
        <dbReference type="SAM" id="MobiDB-lite"/>
    </source>
</evidence>
<comment type="caution">
    <text evidence="2">The sequence shown here is derived from an EMBL/GenBank/DDBJ whole genome shotgun (WGS) entry which is preliminary data.</text>
</comment>
<proteinExistence type="predicted"/>
<feature type="compositionally biased region" description="Pro residues" evidence="1">
    <location>
        <begin position="226"/>
        <end position="235"/>
    </location>
</feature>